<feature type="transmembrane region" description="Helical" evidence="2">
    <location>
        <begin position="54"/>
        <end position="72"/>
    </location>
</feature>
<reference evidence="4" key="1">
    <citation type="submission" date="2020-05" db="EMBL/GenBank/DDBJ databases">
        <title>WGS assembly of Panicum virgatum.</title>
        <authorList>
            <person name="Lovell J.T."/>
            <person name="Jenkins J."/>
            <person name="Shu S."/>
            <person name="Juenger T.E."/>
            <person name="Schmutz J."/>
        </authorList>
    </citation>
    <scope>NUCLEOTIDE SEQUENCE</scope>
    <source>
        <strain evidence="4">AP13</strain>
    </source>
</reference>
<evidence type="ECO:0000313" key="5">
    <source>
        <dbReference type="Proteomes" id="UP000823388"/>
    </source>
</evidence>
<feature type="compositionally biased region" description="Basic and acidic residues" evidence="1">
    <location>
        <begin position="913"/>
        <end position="926"/>
    </location>
</feature>
<evidence type="ECO:0000313" key="4">
    <source>
        <dbReference type="EMBL" id="KAG2609767.1"/>
    </source>
</evidence>
<feature type="domain" description="DUF4220" evidence="3">
    <location>
        <begin position="69"/>
        <end position="456"/>
    </location>
</feature>
<dbReference type="AlphaFoldDB" id="A0A8T0THS5"/>
<proteinExistence type="predicted"/>
<keyword evidence="5" id="KW-1185">Reference proteome</keyword>
<dbReference type="Pfam" id="PF13968">
    <property type="entry name" value="DUF4220"/>
    <property type="match status" value="1"/>
</dbReference>
<feature type="compositionally biased region" description="Acidic residues" evidence="1">
    <location>
        <begin position="927"/>
        <end position="943"/>
    </location>
</feature>
<feature type="compositionally biased region" description="Basic and acidic residues" evidence="1">
    <location>
        <begin position="512"/>
        <end position="522"/>
    </location>
</feature>
<dbReference type="InterPro" id="IPR007658">
    <property type="entry name" value="DUF594"/>
</dbReference>
<sequence length="943" mass="107194">MFWLGMAVVFILAQSKDDWGKWGFRITVISSLVANLVVAIVSGTRRRSAPPGRWYWYGFVGLAGKGALWGAYQLAEVAATSAIGSLSLCGTDASEEEQQVAAFWGQFLLLHLGGPDNLTAYALEDNKMSWRKWFEIVFRILGMWYTIYDNTHRGGRSWGQLLAASVVMMLAGSVRYVERAVALYEASFDKMKESSSSSSSSSKDDDKMDYSLKCRRIEAGNASSSSSSSSCSKDDAKMAYLKFRIEKMKREGRSLSDRKALLLAQDLFPVWRHALVDSSVDPYSKRQQASEAILTRLDGREWGWENRCKVAEMELSLIYEFLYTKAILAHSCTWLYYLIRLLSPLSTAAAAFLFSSWLLHPDDNGGRRVVRGSFVGITYALLTVTFLMDVAWLLRALGSTWAYAYLRELAGGAGTRRWWCRLHRMVVRLDPLRLFGCDPVSHRLWSGTIGRYNLLHECSAARGPCRPELWPVSMAGDDKPKEMRYLHKLPKSVKRLLFERVTKILQEAIDKQKLKKDADKNKNKNKHKDKDEDEEYKKMYSREDIRTHWGQKAFLSAHEQVRKNIKANIDSNGLKIRTPWDEGAEATAQIRTPGHEGAEATATLWDEDERRPMFGTEFEEDVLLWHIATCMLLPHIRRRGSTTPHAWAIEVLSEYMMFLVAVRRQMLPGLVLHSQLQVTRETLREVWVKTERDKLSKLLPEGCMMENKEKLAMFLRRVTREKPREGEAFIQIKGIEGTRLLAHAVELYFALSGDKKRLRLPEPRLDDDNMLEFIFNVWVDKLVYAAVRCSREAHATQLSAGGDLTTVLWMLIQHAGPFCIGETTSIYIILEEPKLAAPPPPPPPPTPPPPPQSLPCPPPKAWPPCSPCPVCPPYSPCPVCPPYYHPSYPPVCPPCYNPSCPPVCPWYPQCPPQREKPEDHERGYAKEEDDEHEDSSSDEDSEE</sequence>
<accession>A0A8T0THS5</accession>
<comment type="caution">
    <text evidence="4">The sequence shown here is derived from an EMBL/GenBank/DDBJ whole genome shotgun (WGS) entry which is preliminary data.</text>
</comment>
<gene>
    <name evidence="4" type="ORF">PVAP13_4KG087300</name>
</gene>
<organism evidence="4 5">
    <name type="scientific">Panicum virgatum</name>
    <name type="common">Blackwell switchgrass</name>
    <dbReference type="NCBI Taxonomy" id="38727"/>
    <lineage>
        <taxon>Eukaryota</taxon>
        <taxon>Viridiplantae</taxon>
        <taxon>Streptophyta</taxon>
        <taxon>Embryophyta</taxon>
        <taxon>Tracheophyta</taxon>
        <taxon>Spermatophyta</taxon>
        <taxon>Magnoliopsida</taxon>
        <taxon>Liliopsida</taxon>
        <taxon>Poales</taxon>
        <taxon>Poaceae</taxon>
        <taxon>PACMAD clade</taxon>
        <taxon>Panicoideae</taxon>
        <taxon>Panicodae</taxon>
        <taxon>Paniceae</taxon>
        <taxon>Panicinae</taxon>
        <taxon>Panicum</taxon>
        <taxon>Panicum sect. Hiantes</taxon>
    </lineage>
</organism>
<feature type="region of interest" description="Disordered" evidence="1">
    <location>
        <begin position="512"/>
        <end position="535"/>
    </location>
</feature>
<dbReference type="Pfam" id="PF04578">
    <property type="entry name" value="DUF594"/>
    <property type="match status" value="1"/>
</dbReference>
<keyword evidence="2" id="KW-0472">Membrane</keyword>
<dbReference type="InterPro" id="IPR025315">
    <property type="entry name" value="DUF4220"/>
</dbReference>
<feature type="transmembrane region" description="Helical" evidence="2">
    <location>
        <begin position="25"/>
        <end position="42"/>
    </location>
</feature>
<feature type="transmembrane region" description="Helical" evidence="2">
    <location>
        <begin position="372"/>
        <end position="394"/>
    </location>
</feature>
<keyword evidence="2" id="KW-1133">Transmembrane helix</keyword>
<feature type="region of interest" description="Disordered" evidence="1">
    <location>
        <begin position="913"/>
        <end position="943"/>
    </location>
</feature>
<keyword evidence="2" id="KW-0812">Transmembrane</keyword>
<name>A0A8T0THS5_PANVG</name>
<dbReference type="PANTHER" id="PTHR31325">
    <property type="entry name" value="OS01G0798800 PROTEIN-RELATED"/>
    <property type="match status" value="1"/>
</dbReference>
<evidence type="ECO:0000256" key="1">
    <source>
        <dbReference type="SAM" id="MobiDB-lite"/>
    </source>
</evidence>
<evidence type="ECO:0000259" key="3">
    <source>
        <dbReference type="Pfam" id="PF13968"/>
    </source>
</evidence>
<evidence type="ECO:0000256" key="2">
    <source>
        <dbReference type="SAM" id="Phobius"/>
    </source>
</evidence>
<dbReference type="EMBL" id="CM029043">
    <property type="protein sequence ID" value="KAG2609767.1"/>
    <property type="molecule type" value="Genomic_DNA"/>
</dbReference>
<protein>
    <recommendedName>
        <fullName evidence="3">DUF4220 domain-containing protein</fullName>
    </recommendedName>
</protein>
<dbReference type="Proteomes" id="UP000823388">
    <property type="component" value="Chromosome 4K"/>
</dbReference>
<feature type="transmembrane region" description="Helical" evidence="2">
    <location>
        <begin position="334"/>
        <end position="360"/>
    </location>
</feature>